<reference evidence="2" key="1">
    <citation type="submission" date="2023-10" db="EMBL/GenBank/DDBJ databases">
        <authorList>
            <person name="Chen Y."/>
            <person name="Shah S."/>
            <person name="Dougan E. K."/>
            <person name="Thang M."/>
            <person name="Chan C."/>
        </authorList>
    </citation>
    <scope>NUCLEOTIDE SEQUENCE [LARGE SCALE GENOMIC DNA]</scope>
</reference>
<dbReference type="Proteomes" id="UP001189429">
    <property type="component" value="Unassembled WGS sequence"/>
</dbReference>
<name>A0ABN9VWI0_9DINO</name>
<organism evidence="2 3">
    <name type="scientific">Prorocentrum cordatum</name>
    <dbReference type="NCBI Taxonomy" id="2364126"/>
    <lineage>
        <taxon>Eukaryota</taxon>
        <taxon>Sar</taxon>
        <taxon>Alveolata</taxon>
        <taxon>Dinophyceae</taxon>
        <taxon>Prorocentrales</taxon>
        <taxon>Prorocentraceae</taxon>
        <taxon>Prorocentrum</taxon>
    </lineage>
</organism>
<accession>A0ABN9VWI0</accession>
<sequence>MRIRVPAANMPAGPQQLRIKFARSDNGIAYVAFGEEQSPGVMKAGTITNLCFHGQVGDCTTAVSLQASALYTEWFDYTIDTAKNYYVSYLHLCGPGGPSSGATPDGVAFSGYNTDSNDEYTYWSISGTYTWYNALRENGLASTIRGPYALVYGHYSRDPGASITGGWETAYGIEGIQGIESTPIPTPYPTPYPTRYPTRYPTPFPTPYPTPSPTPNPTPNPTPYPTPSRRRARRRTRRPSRRRTRRRTRLRRVTCISKGMNARR</sequence>
<feature type="compositionally biased region" description="Pro residues" evidence="1">
    <location>
        <begin position="184"/>
        <end position="226"/>
    </location>
</feature>
<protein>
    <submittedName>
        <fullName evidence="2">Uncharacterized protein</fullName>
    </submittedName>
</protein>
<keyword evidence="3" id="KW-1185">Reference proteome</keyword>
<evidence type="ECO:0000313" key="2">
    <source>
        <dbReference type="EMBL" id="CAK0877949.1"/>
    </source>
</evidence>
<dbReference type="EMBL" id="CAUYUJ010017792">
    <property type="protein sequence ID" value="CAK0877949.1"/>
    <property type="molecule type" value="Genomic_DNA"/>
</dbReference>
<evidence type="ECO:0000313" key="3">
    <source>
        <dbReference type="Proteomes" id="UP001189429"/>
    </source>
</evidence>
<comment type="caution">
    <text evidence="2">The sequence shown here is derived from an EMBL/GenBank/DDBJ whole genome shotgun (WGS) entry which is preliminary data.</text>
</comment>
<gene>
    <name evidence="2" type="ORF">PCOR1329_LOCUS61854</name>
</gene>
<evidence type="ECO:0000256" key="1">
    <source>
        <dbReference type="SAM" id="MobiDB-lite"/>
    </source>
</evidence>
<proteinExistence type="predicted"/>
<feature type="compositionally biased region" description="Basic residues" evidence="1">
    <location>
        <begin position="228"/>
        <end position="252"/>
    </location>
</feature>
<feature type="region of interest" description="Disordered" evidence="1">
    <location>
        <begin position="178"/>
        <end position="264"/>
    </location>
</feature>